<name>A0A9Q8Y1X7_9LACT</name>
<evidence type="ECO:0000313" key="10">
    <source>
        <dbReference type="Proteomes" id="UP001056730"/>
    </source>
</evidence>
<dbReference type="InterPro" id="IPR002781">
    <property type="entry name" value="TM_pro_TauE-like"/>
</dbReference>
<dbReference type="PANTHER" id="PTHR43701">
    <property type="entry name" value="MEMBRANE TRANSPORTER PROTEIN MJ0441-RELATED"/>
    <property type="match status" value="1"/>
</dbReference>
<evidence type="ECO:0000313" key="7">
    <source>
        <dbReference type="EMBL" id="MDG6145989.1"/>
    </source>
</evidence>
<reference evidence="7" key="2">
    <citation type="submission" date="2022-06" db="EMBL/GenBank/DDBJ databases">
        <title>Lactococcus from bovine mastitis in China.</title>
        <authorList>
            <person name="Lin Y."/>
            <person name="Han B."/>
        </authorList>
    </citation>
    <scope>NUCLEOTIDE SEQUENCE</scope>
    <source>
        <strain evidence="8">Hebei-B-39</strain>
        <strain evidence="7">Ningxia-I-26</strain>
    </source>
</reference>
<dbReference type="Proteomes" id="UP001153199">
    <property type="component" value="Unassembled WGS sequence"/>
</dbReference>
<keyword evidence="3 6" id="KW-0812">Transmembrane</keyword>
<gene>
    <name evidence="9" type="ORF">LMK00_10325</name>
    <name evidence="8" type="ORF">NF708_08465</name>
    <name evidence="7" type="ORF">NF717_10075</name>
</gene>
<protein>
    <recommendedName>
        <fullName evidence="6">Probable membrane transporter protein</fullName>
    </recommendedName>
</protein>
<dbReference type="EMBL" id="JAMWGI010000005">
    <property type="protein sequence ID" value="MDG6194024.1"/>
    <property type="molecule type" value="Genomic_DNA"/>
</dbReference>
<dbReference type="PANTHER" id="PTHR43701:SF5">
    <property type="entry name" value="MEMBRANE TRANSPORTER PROTEIN-RELATED"/>
    <property type="match status" value="1"/>
</dbReference>
<dbReference type="Proteomes" id="UP001153203">
    <property type="component" value="Unassembled WGS sequence"/>
</dbReference>
<evidence type="ECO:0000313" key="9">
    <source>
        <dbReference type="EMBL" id="USJ20195.1"/>
    </source>
</evidence>
<feature type="transmembrane region" description="Helical" evidence="6">
    <location>
        <begin position="72"/>
        <end position="91"/>
    </location>
</feature>
<evidence type="ECO:0000256" key="5">
    <source>
        <dbReference type="ARBA" id="ARBA00023136"/>
    </source>
</evidence>
<dbReference type="EMBL" id="CP086395">
    <property type="protein sequence ID" value="USJ20195.1"/>
    <property type="molecule type" value="Genomic_DNA"/>
</dbReference>
<feature type="transmembrane region" description="Helical" evidence="6">
    <location>
        <begin position="209"/>
        <end position="227"/>
    </location>
</feature>
<dbReference type="AlphaFoldDB" id="A0A9Q8Y1X7"/>
<accession>A0A9Q8Y1X7</accession>
<evidence type="ECO:0000256" key="1">
    <source>
        <dbReference type="ARBA" id="ARBA00004141"/>
    </source>
</evidence>
<dbReference type="EMBL" id="JAMWFV010000020">
    <property type="protein sequence ID" value="MDG6145989.1"/>
    <property type="molecule type" value="Genomic_DNA"/>
</dbReference>
<keyword evidence="4 6" id="KW-1133">Transmembrane helix</keyword>
<dbReference type="Pfam" id="PF01925">
    <property type="entry name" value="TauE"/>
    <property type="match status" value="1"/>
</dbReference>
<dbReference type="RefSeq" id="WP_080592110.1">
    <property type="nucleotide sequence ID" value="NZ_CP086395.1"/>
</dbReference>
<feature type="transmembrane region" description="Helical" evidence="6">
    <location>
        <begin position="138"/>
        <end position="170"/>
    </location>
</feature>
<feature type="transmembrane region" description="Helical" evidence="6">
    <location>
        <begin position="239"/>
        <end position="256"/>
    </location>
</feature>
<organism evidence="9 10">
    <name type="scientific">Lactococcus formosensis</name>
    <dbReference type="NCBI Taxonomy" id="1281486"/>
    <lineage>
        <taxon>Bacteria</taxon>
        <taxon>Bacillati</taxon>
        <taxon>Bacillota</taxon>
        <taxon>Bacilli</taxon>
        <taxon>Lactobacillales</taxon>
        <taxon>Streptococcaceae</taxon>
        <taxon>Lactococcus</taxon>
    </lineage>
</organism>
<evidence type="ECO:0000256" key="6">
    <source>
        <dbReference type="RuleBase" id="RU363041"/>
    </source>
</evidence>
<feature type="transmembrane region" description="Helical" evidence="6">
    <location>
        <begin position="43"/>
        <end position="60"/>
    </location>
</feature>
<evidence type="ECO:0000313" key="8">
    <source>
        <dbReference type="EMBL" id="MDG6194024.1"/>
    </source>
</evidence>
<dbReference type="Proteomes" id="UP001056730">
    <property type="component" value="Chromosome"/>
</dbReference>
<evidence type="ECO:0000256" key="3">
    <source>
        <dbReference type="ARBA" id="ARBA00022692"/>
    </source>
</evidence>
<keyword evidence="5 6" id="KW-0472">Membrane</keyword>
<dbReference type="InterPro" id="IPR051598">
    <property type="entry name" value="TSUP/Inactive_protease-like"/>
</dbReference>
<feature type="transmembrane region" description="Helical" evidence="6">
    <location>
        <begin position="182"/>
        <end position="203"/>
    </location>
</feature>
<dbReference type="GO" id="GO:0005886">
    <property type="term" value="C:plasma membrane"/>
    <property type="evidence" value="ECO:0007669"/>
    <property type="project" value="UniProtKB-SubCell"/>
</dbReference>
<feature type="transmembrane region" description="Helical" evidence="6">
    <location>
        <begin position="112"/>
        <end position="132"/>
    </location>
</feature>
<comment type="subcellular location">
    <subcellularLocation>
        <location evidence="6">Cell membrane</location>
        <topology evidence="6">Multi-pass membrane protein</topology>
    </subcellularLocation>
    <subcellularLocation>
        <location evidence="1">Membrane</location>
        <topology evidence="1">Multi-pass membrane protein</topology>
    </subcellularLocation>
</comment>
<comment type="similarity">
    <text evidence="2 6">Belongs to the 4-toluene sulfonate uptake permease (TSUP) (TC 2.A.102) family.</text>
</comment>
<keyword evidence="6" id="KW-1003">Cell membrane</keyword>
<evidence type="ECO:0000256" key="2">
    <source>
        <dbReference type="ARBA" id="ARBA00009142"/>
    </source>
</evidence>
<proteinExistence type="inferred from homology"/>
<evidence type="ECO:0000313" key="11">
    <source>
        <dbReference type="Proteomes" id="UP001153199"/>
    </source>
</evidence>
<feature type="transmembrane region" description="Helical" evidence="6">
    <location>
        <begin position="6"/>
        <end position="31"/>
    </location>
</feature>
<evidence type="ECO:0000256" key="4">
    <source>
        <dbReference type="ARBA" id="ARBA00022989"/>
    </source>
</evidence>
<reference evidence="9" key="1">
    <citation type="journal article" date="2022" name="Front. Microbiol.">
        <title>Feed Insects as a Reservoir of Granadaene-Producing Lactococci.</title>
        <authorList>
            <person name="Neuzil-Bunesova V."/>
            <person name="Ramirez Garcia A."/>
            <person name="Modrackova N."/>
            <person name="Makovska M."/>
            <person name="Sabolova M."/>
            <person name="Sproer C."/>
            <person name="Bunk B."/>
            <person name="Blom J."/>
            <person name="Schwab C."/>
        </authorList>
    </citation>
    <scope>NUCLEOTIDE SEQUENCE</scope>
    <source>
        <strain evidence="9">I4/6O</strain>
    </source>
</reference>
<sequence>MNILQFFLYPFIIIIANVIGAISGMGGGLIIKPLLSLLGFHSLPEIVFYSSVAVLVMALSSTARQIKNGIKINARNVTFLSIGSVLGGMLGQQVLQFSFKIIGNENTGQLQAFLLIILLAGVLLLGRLNIQFNKQLNTLYFLCGLSLGTVSVFLGIGGGPFNVALLLLIFPLKIKEATTYSIVSILFSQVSNLVTTLIFSNVFAYDLNILWVIIPAAFIGGNLGALLSGKLSDRSINRLFNIVVIMIMLITLIPILF</sequence>
<dbReference type="KEGG" id="lfo:LMK00_10325"/>
<keyword evidence="11" id="KW-1185">Reference proteome</keyword>